<dbReference type="EMBL" id="KN837124">
    <property type="protein sequence ID" value="KIJ43220.1"/>
    <property type="molecule type" value="Genomic_DNA"/>
</dbReference>
<protein>
    <recommendedName>
        <fullName evidence="3">CxC2-like cysteine cluster KDZ transposase-associated domain-containing protein</fullName>
    </recommendedName>
</protein>
<keyword evidence="2" id="KW-1185">Reference proteome</keyword>
<dbReference type="Proteomes" id="UP000054279">
    <property type="component" value="Unassembled WGS sequence"/>
</dbReference>
<sequence>NLMIQDRYRVFLRATRFWAYLQSEKRSGQALNIKPHLPKAYQQSYAVLCPACPLPGINLDSSWQDDADKR</sequence>
<evidence type="ECO:0008006" key="3">
    <source>
        <dbReference type="Google" id="ProtNLM"/>
    </source>
</evidence>
<gene>
    <name evidence="1" type="ORF">M422DRAFT_135512</name>
</gene>
<feature type="non-terminal residue" evidence="1">
    <location>
        <position position="70"/>
    </location>
</feature>
<name>A0A0C9VWM6_SPHS4</name>
<reference evidence="1 2" key="1">
    <citation type="submission" date="2014-06" db="EMBL/GenBank/DDBJ databases">
        <title>Evolutionary Origins and Diversification of the Mycorrhizal Mutualists.</title>
        <authorList>
            <consortium name="DOE Joint Genome Institute"/>
            <consortium name="Mycorrhizal Genomics Consortium"/>
            <person name="Kohler A."/>
            <person name="Kuo A."/>
            <person name="Nagy L.G."/>
            <person name="Floudas D."/>
            <person name="Copeland A."/>
            <person name="Barry K.W."/>
            <person name="Cichocki N."/>
            <person name="Veneault-Fourrey C."/>
            <person name="LaButti K."/>
            <person name="Lindquist E.A."/>
            <person name="Lipzen A."/>
            <person name="Lundell T."/>
            <person name="Morin E."/>
            <person name="Murat C."/>
            <person name="Riley R."/>
            <person name="Ohm R."/>
            <person name="Sun H."/>
            <person name="Tunlid A."/>
            <person name="Henrissat B."/>
            <person name="Grigoriev I.V."/>
            <person name="Hibbett D.S."/>
            <person name="Martin F."/>
        </authorList>
    </citation>
    <scope>NUCLEOTIDE SEQUENCE [LARGE SCALE GENOMIC DNA]</scope>
    <source>
        <strain evidence="1 2">SS14</strain>
    </source>
</reference>
<dbReference type="AlphaFoldDB" id="A0A0C9VWM6"/>
<dbReference type="OrthoDB" id="3263156at2759"/>
<accession>A0A0C9VWM6</accession>
<evidence type="ECO:0000313" key="2">
    <source>
        <dbReference type="Proteomes" id="UP000054279"/>
    </source>
</evidence>
<evidence type="ECO:0000313" key="1">
    <source>
        <dbReference type="EMBL" id="KIJ43220.1"/>
    </source>
</evidence>
<organism evidence="1 2">
    <name type="scientific">Sphaerobolus stellatus (strain SS14)</name>
    <dbReference type="NCBI Taxonomy" id="990650"/>
    <lineage>
        <taxon>Eukaryota</taxon>
        <taxon>Fungi</taxon>
        <taxon>Dikarya</taxon>
        <taxon>Basidiomycota</taxon>
        <taxon>Agaricomycotina</taxon>
        <taxon>Agaricomycetes</taxon>
        <taxon>Phallomycetidae</taxon>
        <taxon>Geastrales</taxon>
        <taxon>Sphaerobolaceae</taxon>
        <taxon>Sphaerobolus</taxon>
    </lineage>
</organism>
<dbReference type="HOGENOM" id="CLU_2764955_0_0_1"/>
<proteinExistence type="predicted"/>
<feature type="non-terminal residue" evidence="1">
    <location>
        <position position="1"/>
    </location>
</feature>